<feature type="transmembrane region" description="Helical" evidence="8">
    <location>
        <begin position="134"/>
        <end position="155"/>
    </location>
</feature>
<proteinExistence type="inferred from homology"/>
<sequence length="318" mass="33934">MTLDNFLDVLGFSFSITMPIFLILVLGIFLYQIQLINDNFIDVASKLVFNVTLPALLFISISKTKLSSDTDFSLVIYAMLAVVATYILLEVITSKMIPDKGDRGVVIQGAFRSNMGIIGLAYCVNAYGDSVFSVASIYLGGVTVLYNILSVICLNRSMDARKSIANTLKGIAKNPLILAIVAALIFSATGLTLPATLHKAGDYFAQMTLPLALLCAGASLSFKAMQKDITIAMISSVGKLIFIPVIITFGGYLLGYRDMELGVLFLMSSAPSASASYIMVRAMGGNATLAANIIVITTIASLLSTSIGVTVLRTLNLM</sequence>
<evidence type="ECO:0000313" key="9">
    <source>
        <dbReference type="EMBL" id="MEL0612767.1"/>
    </source>
</evidence>
<keyword evidence="7 8" id="KW-0472">Membrane</keyword>
<comment type="subcellular location">
    <subcellularLocation>
        <location evidence="1">Cell membrane</location>
        <topology evidence="1">Multi-pass membrane protein</topology>
    </subcellularLocation>
</comment>
<keyword evidence="6 8" id="KW-1133">Transmembrane helix</keyword>
<feature type="transmembrane region" description="Helical" evidence="8">
    <location>
        <begin position="229"/>
        <end position="255"/>
    </location>
</feature>
<name>A0ABU9G5R4_9GAMM</name>
<dbReference type="EMBL" id="JBAKAR010000003">
    <property type="protein sequence ID" value="MEL0612767.1"/>
    <property type="molecule type" value="Genomic_DNA"/>
</dbReference>
<dbReference type="Proteomes" id="UP001379949">
    <property type="component" value="Unassembled WGS sequence"/>
</dbReference>
<feature type="transmembrane region" description="Helical" evidence="8">
    <location>
        <begin position="74"/>
        <end position="93"/>
    </location>
</feature>
<evidence type="ECO:0000256" key="5">
    <source>
        <dbReference type="ARBA" id="ARBA00022692"/>
    </source>
</evidence>
<evidence type="ECO:0000256" key="7">
    <source>
        <dbReference type="ARBA" id="ARBA00023136"/>
    </source>
</evidence>
<feature type="transmembrane region" description="Helical" evidence="8">
    <location>
        <begin position="261"/>
        <end position="280"/>
    </location>
</feature>
<keyword evidence="3" id="KW-0813">Transport</keyword>
<dbReference type="InterPro" id="IPR038770">
    <property type="entry name" value="Na+/solute_symporter_sf"/>
</dbReference>
<accession>A0ABU9G5R4</accession>
<feature type="transmembrane region" description="Helical" evidence="8">
    <location>
        <begin position="12"/>
        <end position="31"/>
    </location>
</feature>
<keyword evidence="4" id="KW-1003">Cell membrane</keyword>
<gene>
    <name evidence="9" type="ORF">V6242_06390</name>
</gene>
<evidence type="ECO:0000256" key="8">
    <source>
        <dbReference type="SAM" id="Phobius"/>
    </source>
</evidence>
<dbReference type="PANTHER" id="PTHR36838">
    <property type="entry name" value="AUXIN EFFLUX CARRIER FAMILY PROTEIN"/>
    <property type="match status" value="1"/>
</dbReference>
<feature type="transmembrane region" description="Helical" evidence="8">
    <location>
        <begin position="176"/>
        <end position="197"/>
    </location>
</feature>
<comment type="caution">
    <text evidence="9">The sequence shown here is derived from an EMBL/GenBank/DDBJ whole genome shotgun (WGS) entry which is preliminary data.</text>
</comment>
<dbReference type="Pfam" id="PF03547">
    <property type="entry name" value="Mem_trans"/>
    <property type="match status" value="1"/>
</dbReference>
<comment type="similarity">
    <text evidence="2">Belongs to the auxin efflux carrier (TC 2.A.69) family.</text>
</comment>
<keyword evidence="10" id="KW-1185">Reference proteome</keyword>
<dbReference type="InterPro" id="IPR004776">
    <property type="entry name" value="Mem_transp_PIN-like"/>
</dbReference>
<evidence type="ECO:0000256" key="2">
    <source>
        <dbReference type="ARBA" id="ARBA00010145"/>
    </source>
</evidence>
<dbReference type="PANTHER" id="PTHR36838:SF4">
    <property type="entry name" value="AUXIN EFFLUX CARRIER FAMILY PROTEIN"/>
    <property type="match status" value="1"/>
</dbReference>
<protein>
    <submittedName>
        <fullName evidence="9">AEC family transporter</fullName>
    </submittedName>
</protein>
<evidence type="ECO:0000256" key="6">
    <source>
        <dbReference type="ARBA" id="ARBA00022989"/>
    </source>
</evidence>
<organism evidence="9 10">
    <name type="scientific">Marinomonas arenicola</name>
    <dbReference type="NCBI Taxonomy" id="569601"/>
    <lineage>
        <taxon>Bacteria</taxon>
        <taxon>Pseudomonadati</taxon>
        <taxon>Pseudomonadota</taxon>
        <taxon>Gammaproteobacteria</taxon>
        <taxon>Oceanospirillales</taxon>
        <taxon>Oceanospirillaceae</taxon>
        <taxon>Marinomonas</taxon>
    </lineage>
</organism>
<evidence type="ECO:0000256" key="1">
    <source>
        <dbReference type="ARBA" id="ARBA00004651"/>
    </source>
</evidence>
<evidence type="ECO:0000256" key="3">
    <source>
        <dbReference type="ARBA" id="ARBA00022448"/>
    </source>
</evidence>
<evidence type="ECO:0000313" key="10">
    <source>
        <dbReference type="Proteomes" id="UP001379949"/>
    </source>
</evidence>
<feature type="transmembrane region" description="Helical" evidence="8">
    <location>
        <begin position="289"/>
        <end position="312"/>
    </location>
</feature>
<feature type="transmembrane region" description="Helical" evidence="8">
    <location>
        <begin position="43"/>
        <end position="62"/>
    </location>
</feature>
<dbReference type="RefSeq" id="WP_341563914.1">
    <property type="nucleotide sequence ID" value="NZ_JBAKAQ010000003.1"/>
</dbReference>
<reference evidence="9 10" key="1">
    <citation type="submission" date="2024-02" db="EMBL/GenBank/DDBJ databases">
        <title>Bacteria isolated from the canopy kelp, Nereocystis luetkeana.</title>
        <authorList>
            <person name="Pfister C.A."/>
            <person name="Younker I.T."/>
            <person name="Light S.H."/>
        </authorList>
    </citation>
    <scope>NUCLEOTIDE SEQUENCE [LARGE SCALE GENOMIC DNA]</scope>
    <source>
        <strain evidence="9 10">TI.4.07</strain>
    </source>
</reference>
<keyword evidence="5 8" id="KW-0812">Transmembrane</keyword>
<dbReference type="Gene3D" id="1.20.1530.20">
    <property type="match status" value="1"/>
</dbReference>
<evidence type="ECO:0000256" key="4">
    <source>
        <dbReference type="ARBA" id="ARBA00022475"/>
    </source>
</evidence>